<dbReference type="AlphaFoldDB" id="A0AAW1UH99"/>
<accession>A0AAW1UH99</accession>
<evidence type="ECO:0000313" key="1">
    <source>
        <dbReference type="EMBL" id="KAK9883016.1"/>
    </source>
</evidence>
<comment type="caution">
    <text evidence="1">The sequence shown here is derived from an EMBL/GenBank/DDBJ whole genome shotgun (WGS) entry which is preliminary data.</text>
</comment>
<proteinExistence type="predicted"/>
<organism evidence="1 2">
    <name type="scientific">Henosepilachna vigintioctopunctata</name>
    <dbReference type="NCBI Taxonomy" id="420089"/>
    <lineage>
        <taxon>Eukaryota</taxon>
        <taxon>Metazoa</taxon>
        <taxon>Ecdysozoa</taxon>
        <taxon>Arthropoda</taxon>
        <taxon>Hexapoda</taxon>
        <taxon>Insecta</taxon>
        <taxon>Pterygota</taxon>
        <taxon>Neoptera</taxon>
        <taxon>Endopterygota</taxon>
        <taxon>Coleoptera</taxon>
        <taxon>Polyphaga</taxon>
        <taxon>Cucujiformia</taxon>
        <taxon>Coccinelloidea</taxon>
        <taxon>Coccinellidae</taxon>
        <taxon>Epilachninae</taxon>
        <taxon>Epilachnini</taxon>
        <taxon>Henosepilachna</taxon>
    </lineage>
</organism>
<protein>
    <submittedName>
        <fullName evidence="1">Uncharacterized protein</fullName>
    </submittedName>
</protein>
<dbReference type="EMBL" id="JARQZJ010000091">
    <property type="protein sequence ID" value="KAK9883016.1"/>
    <property type="molecule type" value="Genomic_DNA"/>
</dbReference>
<dbReference type="Proteomes" id="UP001431783">
    <property type="component" value="Unassembled WGS sequence"/>
</dbReference>
<name>A0AAW1UH99_9CUCU</name>
<evidence type="ECO:0000313" key="2">
    <source>
        <dbReference type="Proteomes" id="UP001431783"/>
    </source>
</evidence>
<reference evidence="1 2" key="1">
    <citation type="submission" date="2023-03" db="EMBL/GenBank/DDBJ databases">
        <title>Genome insight into feeding habits of ladybird beetles.</title>
        <authorList>
            <person name="Li H.-S."/>
            <person name="Huang Y.-H."/>
            <person name="Pang H."/>
        </authorList>
    </citation>
    <scope>NUCLEOTIDE SEQUENCE [LARGE SCALE GENOMIC DNA]</scope>
    <source>
        <strain evidence="1">SYSU_2023b</strain>
        <tissue evidence="1">Whole body</tissue>
    </source>
</reference>
<gene>
    <name evidence="1" type="ORF">WA026_001229</name>
</gene>
<keyword evidence="2" id="KW-1185">Reference proteome</keyword>
<sequence length="183" mass="20689">MIYVKSGLQISTLDIPRFSEQVNCEVCGIRVTIQNQYCSSRTDVMFLCGDINVNYLDSGSNDRKLQSDLLGCFNVTVTSVLPTRLFVNTGGKTTSAKLDFVLTNAERDQFEVEANLSDHKIIKLDFFSDSPLLINDFTLNNFATILANTDFVDLYSNSDIDIVSRSFLIYCNLLFMSVFHQRM</sequence>